<dbReference type="EMBL" id="BAABJV010000005">
    <property type="protein sequence ID" value="GAA4776313.1"/>
    <property type="molecule type" value="Genomic_DNA"/>
</dbReference>
<dbReference type="Proteomes" id="UP001501147">
    <property type="component" value="Unassembled WGS sequence"/>
</dbReference>
<organism evidence="2 3">
    <name type="scientific">Streptomyces sanyensis</name>
    <dbReference type="NCBI Taxonomy" id="568869"/>
    <lineage>
        <taxon>Bacteria</taxon>
        <taxon>Bacillati</taxon>
        <taxon>Actinomycetota</taxon>
        <taxon>Actinomycetes</taxon>
        <taxon>Kitasatosporales</taxon>
        <taxon>Streptomycetaceae</taxon>
        <taxon>Streptomyces</taxon>
    </lineage>
</organism>
<evidence type="ECO:0000313" key="2">
    <source>
        <dbReference type="EMBL" id="GAA4776313.1"/>
    </source>
</evidence>
<feature type="compositionally biased region" description="Low complexity" evidence="1">
    <location>
        <begin position="65"/>
        <end position="74"/>
    </location>
</feature>
<comment type="caution">
    <text evidence="2">The sequence shown here is derived from an EMBL/GenBank/DDBJ whole genome shotgun (WGS) entry which is preliminary data.</text>
</comment>
<evidence type="ECO:0000313" key="3">
    <source>
        <dbReference type="Proteomes" id="UP001501147"/>
    </source>
</evidence>
<evidence type="ECO:0000256" key="1">
    <source>
        <dbReference type="SAM" id="MobiDB-lite"/>
    </source>
</evidence>
<feature type="region of interest" description="Disordered" evidence="1">
    <location>
        <begin position="62"/>
        <end position="89"/>
    </location>
</feature>
<keyword evidence="3" id="KW-1185">Reference proteome</keyword>
<reference evidence="3" key="1">
    <citation type="journal article" date="2019" name="Int. J. Syst. Evol. Microbiol.">
        <title>The Global Catalogue of Microorganisms (GCM) 10K type strain sequencing project: providing services to taxonomists for standard genome sequencing and annotation.</title>
        <authorList>
            <consortium name="The Broad Institute Genomics Platform"/>
            <consortium name="The Broad Institute Genome Sequencing Center for Infectious Disease"/>
            <person name="Wu L."/>
            <person name="Ma J."/>
        </authorList>
    </citation>
    <scope>NUCLEOTIDE SEQUENCE [LARGE SCALE GENOMIC DNA]</scope>
    <source>
        <strain evidence="3">JCM 18324</strain>
    </source>
</reference>
<proteinExistence type="predicted"/>
<name>A0ABP9A933_9ACTN</name>
<gene>
    <name evidence="2" type="ORF">GCM10023329_26350</name>
</gene>
<accession>A0ABP9A933</accession>
<sequence>MAASKNRPASLLSLIAEPFPKVVSRVVRAGAVTGIVLRLREGVCAADHGEVWTIALSIERGRPGGAEPARGRAPTPCDAVSPRARHGCRRDAQELRPGPCTTFPRHSIEGHVCPD</sequence>
<protein>
    <submittedName>
        <fullName evidence="2">Uncharacterized protein</fullName>
    </submittedName>
</protein>